<keyword evidence="1" id="KW-0805">Transcription regulation</keyword>
<comment type="caution">
    <text evidence="6">The sequence shown here is derived from an EMBL/GenBank/DDBJ whole genome shotgun (WGS) entry which is preliminary data.</text>
</comment>
<dbReference type="Pfam" id="PF00440">
    <property type="entry name" value="TetR_N"/>
    <property type="match status" value="1"/>
</dbReference>
<dbReference type="EMBL" id="JAAKZW010000012">
    <property type="protein sequence ID" value="NGO75290.1"/>
    <property type="molecule type" value="Genomic_DNA"/>
</dbReference>
<dbReference type="GO" id="GO:0045892">
    <property type="term" value="P:negative regulation of DNA-templated transcription"/>
    <property type="evidence" value="ECO:0007669"/>
    <property type="project" value="InterPro"/>
</dbReference>
<accession>A0A6G4XEL1</accession>
<dbReference type="RefSeq" id="WP_165330806.1">
    <property type="nucleotide sequence ID" value="NZ_JAAKZW010000012.1"/>
</dbReference>
<dbReference type="SUPFAM" id="SSF46689">
    <property type="entry name" value="Homeodomain-like"/>
    <property type="match status" value="1"/>
</dbReference>
<dbReference type="InterPro" id="IPR036271">
    <property type="entry name" value="Tet_transcr_reg_TetR-rel_C_sf"/>
</dbReference>
<feature type="DNA-binding region" description="H-T-H motif" evidence="4">
    <location>
        <begin position="54"/>
        <end position="73"/>
    </location>
</feature>
<dbReference type="PANTHER" id="PTHR30055">
    <property type="entry name" value="HTH-TYPE TRANSCRIPTIONAL REGULATOR RUTR"/>
    <property type="match status" value="1"/>
</dbReference>
<evidence type="ECO:0000256" key="2">
    <source>
        <dbReference type="ARBA" id="ARBA00023125"/>
    </source>
</evidence>
<evidence type="ECO:0000313" key="7">
    <source>
        <dbReference type="Proteomes" id="UP000481109"/>
    </source>
</evidence>
<evidence type="ECO:0000313" key="6">
    <source>
        <dbReference type="EMBL" id="NGO75290.1"/>
    </source>
</evidence>
<dbReference type="InterPro" id="IPR001647">
    <property type="entry name" value="HTH_TetR"/>
</dbReference>
<dbReference type="InterPro" id="IPR050109">
    <property type="entry name" value="HTH-type_TetR-like_transc_reg"/>
</dbReference>
<name>A0A6G4XEL1_9ACTN</name>
<reference evidence="6 7" key="1">
    <citation type="submission" date="2020-02" db="EMBL/GenBank/DDBJ databases">
        <title>Whole-genome analyses of novel actinobacteria.</title>
        <authorList>
            <person name="Sahin N."/>
            <person name="Tokatli A."/>
        </authorList>
    </citation>
    <scope>NUCLEOTIDE SEQUENCE [LARGE SCALE GENOMIC DNA]</scope>
    <source>
        <strain evidence="6 7">YC504</strain>
    </source>
</reference>
<evidence type="ECO:0000259" key="5">
    <source>
        <dbReference type="PROSITE" id="PS50977"/>
    </source>
</evidence>
<sequence length="252" mass="27201">MAQVDDDTGLPASLATAWGLRERPSKGPKPGLSLDRIVDQAVELAAAEGIDAVSMGRVAKGLGVATMSLYRYVGAKDELYVLMQEAVYPVPSGPWDPATGWRAGLARWAAEQRRIFQQNLWLLRIPISGPPVSPKSVVWMERGLAVLADTGLSEGEKISVIMLVSGFVRQEALLMSDVAAAMADTGLPPDAVMRRYARGLRVLTDPERHPAMTRFLDSGAMDQADEPDAEFDFGLACVLDGVAALIERQSRP</sequence>
<evidence type="ECO:0000256" key="4">
    <source>
        <dbReference type="PROSITE-ProRule" id="PRU00335"/>
    </source>
</evidence>
<organism evidence="6 7">
    <name type="scientific">Streptomyces mesophilus</name>
    <dbReference type="NCBI Taxonomy" id="1775132"/>
    <lineage>
        <taxon>Bacteria</taxon>
        <taxon>Bacillati</taxon>
        <taxon>Actinomycetota</taxon>
        <taxon>Actinomycetes</taxon>
        <taxon>Kitasatosporales</taxon>
        <taxon>Streptomycetaceae</taxon>
        <taxon>Streptomyces</taxon>
    </lineage>
</organism>
<dbReference type="AlphaFoldDB" id="A0A6G4XEL1"/>
<dbReference type="InterPro" id="IPR009057">
    <property type="entry name" value="Homeodomain-like_sf"/>
</dbReference>
<gene>
    <name evidence="6" type="ORF">G6045_06300</name>
</gene>
<dbReference type="PANTHER" id="PTHR30055:SF151">
    <property type="entry name" value="TRANSCRIPTIONAL REGULATORY PROTEIN"/>
    <property type="match status" value="1"/>
</dbReference>
<dbReference type="Proteomes" id="UP000481109">
    <property type="component" value="Unassembled WGS sequence"/>
</dbReference>
<dbReference type="Gene3D" id="1.10.357.10">
    <property type="entry name" value="Tetracycline Repressor, domain 2"/>
    <property type="match status" value="1"/>
</dbReference>
<evidence type="ECO:0000256" key="1">
    <source>
        <dbReference type="ARBA" id="ARBA00023015"/>
    </source>
</evidence>
<dbReference type="Pfam" id="PF02909">
    <property type="entry name" value="TetR_C_1"/>
    <property type="match status" value="1"/>
</dbReference>
<feature type="domain" description="HTH tetR-type" evidence="5">
    <location>
        <begin position="31"/>
        <end position="91"/>
    </location>
</feature>
<dbReference type="PROSITE" id="PS50977">
    <property type="entry name" value="HTH_TETR_2"/>
    <property type="match status" value="1"/>
</dbReference>
<proteinExistence type="predicted"/>
<dbReference type="SUPFAM" id="SSF48498">
    <property type="entry name" value="Tetracyclin repressor-like, C-terminal domain"/>
    <property type="match status" value="1"/>
</dbReference>
<keyword evidence="2 4" id="KW-0238">DNA-binding</keyword>
<keyword evidence="3" id="KW-0804">Transcription</keyword>
<evidence type="ECO:0000256" key="3">
    <source>
        <dbReference type="ARBA" id="ARBA00023163"/>
    </source>
</evidence>
<dbReference type="GO" id="GO:0000976">
    <property type="term" value="F:transcription cis-regulatory region binding"/>
    <property type="evidence" value="ECO:0007669"/>
    <property type="project" value="TreeGrafter"/>
</dbReference>
<dbReference type="InterPro" id="IPR004111">
    <property type="entry name" value="Repressor_TetR_C"/>
</dbReference>
<dbReference type="Gene3D" id="1.10.10.60">
    <property type="entry name" value="Homeodomain-like"/>
    <property type="match status" value="1"/>
</dbReference>
<keyword evidence="7" id="KW-1185">Reference proteome</keyword>
<dbReference type="GO" id="GO:0003700">
    <property type="term" value="F:DNA-binding transcription factor activity"/>
    <property type="evidence" value="ECO:0007669"/>
    <property type="project" value="TreeGrafter"/>
</dbReference>
<protein>
    <submittedName>
        <fullName evidence="6">TetR/AcrR family transcriptional regulator</fullName>
    </submittedName>
</protein>